<evidence type="ECO:0000313" key="2">
    <source>
        <dbReference type="Proteomes" id="UP000308652"/>
    </source>
</evidence>
<evidence type="ECO:0000313" key="1">
    <source>
        <dbReference type="EMBL" id="TFK32398.1"/>
    </source>
</evidence>
<proteinExistence type="predicted"/>
<evidence type="ECO:0008006" key="3">
    <source>
        <dbReference type="Google" id="ProtNLM"/>
    </source>
</evidence>
<dbReference type="AlphaFoldDB" id="A0A5C3LHV9"/>
<dbReference type="OrthoDB" id="3354475at2759"/>
<organism evidence="1 2">
    <name type="scientific">Crucibulum laeve</name>
    <dbReference type="NCBI Taxonomy" id="68775"/>
    <lineage>
        <taxon>Eukaryota</taxon>
        <taxon>Fungi</taxon>
        <taxon>Dikarya</taxon>
        <taxon>Basidiomycota</taxon>
        <taxon>Agaricomycotina</taxon>
        <taxon>Agaricomycetes</taxon>
        <taxon>Agaricomycetidae</taxon>
        <taxon>Agaricales</taxon>
        <taxon>Agaricineae</taxon>
        <taxon>Nidulariaceae</taxon>
        <taxon>Crucibulum</taxon>
    </lineage>
</organism>
<protein>
    <recommendedName>
        <fullName evidence="3">F-box domain-containing protein</fullName>
    </recommendedName>
</protein>
<keyword evidence="2" id="KW-1185">Reference proteome</keyword>
<name>A0A5C3LHV9_9AGAR</name>
<dbReference type="EMBL" id="ML213676">
    <property type="protein sequence ID" value="TFK32398.1"/>
    <property type="molecule type" value="Genomic_DNA"/>
</dbReference>
<accession>A0A5C3LHV9</accession>
<sequence length="145" mass="16256">MYLDDDSVKNLATSWPRLQMLVFACSTTPNIIPRVTLPGLLPLAEHCRDLEQLCLFMHLGFREETELSILADLKTGRGIAQHSLVSLQVGTSTLGDDPEEVATFLRSVFPALRIVKADDIRNTPDWQTLSQLLEQTRPGHYITPI</sequence>
<reference evidence="1 2" key="1">
    <citation type="journal article" date="2019" name="Nat. Ecol. Evol.">
        <title>Megaphylogeny resolves global patterns of mushroom evolution.</title>
        <authorList>
            <person name="Varga T."/>
            <person name="Krizsan K."/>
            <person name="Foldi C."/>
            <person name="Dima B."/>
            <person name="Sanchez-Garcia M."/>
            <person name="Sanchez-Ramirez S."/>
            <person name="Szollosi G.J."/>
            <person name="Szarkandi J.G."/>
            <person name="Papp V."/>
            <person name="Albert L."/>
            <person name="Andreopoulos W."/>
            <person name="Angelini C."/>
            <person name="Antonin V."/>
            <person name="Barry K.W."/>
            <person name="Bougher N.L."/>
            <person name="Buchanan P."/>
            <person name="Buyck B."/>
            <person name="Bense V."/>
            <person name="Catcheside P."/>
            <person name="Chovatia M."/>
            <person name="Cooper J."/>
            <person name="Damon W."/>
            <person name="Desjardin D."/>
            <person name="Finy P."/>
            <person name="Geml J."/>
            <person name="Haridas S."/>
            <person name="Hughes K."/>
            <person name="Justo A."/>
            <person name="Karasinski D."/>
            <person name="Kautmanova I."/>
            <person name="Kiss B."/>
            <person name="Kocsube S."/>
            <person name="Kotiranta H."/>
            <person name="LaButti K.M."/>
            <person name="Lechner B.E."/>
            <person name="Liimatainen K."/>
            <person name="Lipzen A."/>
            <person name="Lukacs Z."/>
            <person name="Mihaltcheva S."/>
            <person name="Morgado L.N."/>
            <person name="Niskanen T."/>
            <person name="Noordeloos M.E."/>
            <person name="Ohm R.A."/>
            <person name="Ortiz-Santana B."/>
            <person name="Ovrebo C."/>
            <person name="Racz N."/>
            <person name="Riley R."/>
            <person name="Savchenko A."/>
            <person name="Shiryaev A."/>
            <person name="Soop K."/>
            <person name="Spirin V."/>
            <person name="Szebenyi C."/>
            <person name="Tomsovsky M."/>
            <person name="Tulloss R.E."/>
            <person name="Uehling J."/>
            <person name="Grigoriev I.V."/>
            <person name="Vagvolgyi C."/>
            <person name="Papp T."/>
            <person name="Martin F.M."/>
            <person name="Miettinen O."/>
            <person name="Hibbett D.S."/>
            <person name="Nagy L.G."/>
        </authorList>
    </citation>
    <scope>NUCLEOTIDE SEQUENCE [LARGE SCALE GENOMIC DNA]</scope>
    <source>
        <strain evidence="1 2">CBS 166.37</strain>
    </source>
</reference>
<gene>
    <name evidence="1" type="ORF">BDQ12DRAFT_617125</name>
</gene>
<dbReference type="Proteomes" id="UP000308652">
    <property type="component" value="Unassembled WGS sequence"/>
</dbReference>